<dbReference type="AlphaFoldDB" id="A0A1E8FCJ2"/>
<comment type="caution">
    <text evidence="2">The sequence shown here is derived from an EMBL/GenBank/DDBJ whole genome shotgun (WGS) entry which is preliminary data.</text>
</comment>
<name>A0A1E8FCJ2_9ALTE</name>
<accession>A0A1E8FCJ2</accession>
<dbReference type="RefSeq" id="WP_070176579.1">
    <property type="nucleotide sequence ID" value="NZ_BMJR01000003.1"/>
</dbReference>
<proteinExistence type="predicted"/>
<evidence type="ECO:0008006" key="4">
    <source>
        <dbReference type="Google" id="ProtNLM"/>
    </source>
</evidence>
<evidence type="ECO:0000313" key="2">
    <source>
        <dbReference type="EMBL" id="OFI33652.1"/>
    </source>
</evidence>
<dbReference type="EMBL" id="MJIC01000014">
    <property type="protein sequence ID" value="OFI33652.1"/>
    <property type="molecule type" value="Genomic_DNA"/>
</dbReference>
<evidence type="ECO:0000256" key="1">
    <source>
        <dbReference type="SAM" id="SignalP"/>
    </source>
</evidence>
<protein>
    <recommendedName>
        <fullName evidence="4">Lipoprotein</fullName>
    </recommendedName>
</protein>
<feature type="chain" id="PRO_5009214044" description="Lipoprotein" evidence="1">
    <location>
        <begin position="18"/>
        <end position="200"/>
    </location>
</feature>
<sequence length="200" mass="22148">MNKIASMVILAPVLAFGGCQSTTNTKQEKTTSHYDRAAMEQLLNSVMNRIDFENAVPNQSSFKETGSLSTTTFFSRETRKMVSYGSVAVESKAYGATFSFTVTGECEITTSDERFDSFIRINGQKVKTLAACLPSPEVSETLGAEVNFMSHVMYTDQAIEFVTKEMLSHSQLFAEIDGQMWLFKTEGFINVYKAASEVAI</sequence>
<keyword evidence="1" id="KW-0732">Signal</keyword>
<gene>
    <name evidence="2" type="ORF">BFC17_18910</name>
</gene>
<dbReference type="PROSITE" id="PS51257">
    <property type="entry name" value="PROKAR_LIPOPROTEIN"/>
    <property type="match status" value="1"/>
</dbReference>
<keyword evidence="3" id="KW-1185">Reference proteome</keyword>
<organism evidence="2 3">
    <name type="scientific">Alteromonas lipolytica</name>
    <dbReference type="NCBI Taxonomy" id="1856405"/>
    <lineage>
        <taxon>Bacteria</taxon>
        <taxon>Pseudomonadati</taxon>
        <taxon>Pseudomonadota</taxon>
        <taxon>Gammaproteobacteria</taxon>
        <taxon>Alteromonadales</taxon>
        <taxon>Alteromonadaceae</taxon>
        <taxon>Alteromonas/Salinimonas group</taxon>
        <taxon>Alteromonas</taxon>
    </lineage>
</organism>
<reference evidence="2 3" key="1">
    <citation type="submission" date="2016-09" db="EMBL/GenBank/DDBJ databases">
        <title>Alteromonas lipolytica, a new species isolated from sea water.</title>
        <authorList>
            <person name="Wu Y.-H."/>
            <person name="Cheng H."/>
            <person name="Xu X.-W."/>
        </authorList>
    </citation>
    <scope>NUCLEOTIDE SEQUENCE [LARGE SCALE GENOMIC DNA]</scope>
    <source>
        <strain evidence="2 3">JW12</strain>
    </source>
</reference>
<feature type="signal peptide" evidence="1">
    <location>
        <begin position="1"/>
        <end position="17"/>
    </location>
</feature>
<evidence type="ECO:0000313" key="3">
    <source>
        <dbReference type="Proteomes" id="UP000176037"/>
    </source>
</evidence>
<dbReference type="Proteomes" id="UP000176037">
    <property type="component" value="Unassembled WGS sequence"/>
</dbReference>